<evidence type="ECO:0000256" key="2">
    <source>
        <dbReference type="ARBA" id="ARBA00022679"/>
    </source>
</evidence>
<accession>A0A1W1BBJ9</accession>
<dbReference type="SUPFAM" id="SSF53756">
    <property type="entry name" value="UDP-Glycosyltransferase/glycogen phosphorylase"/>
    <property type="match status" value="1"/>
</dbReference>
<keyword evidence="2 3" id="KW-0808">Transferase</keyword>
<keyword evidence="1 3" id="KW-0328">Glycosyltransferase</keyword>
<reference evidence="3" key="1">
    <citation type="submission" date="2016-10" db="EMBL/GenBank/DDBJ databases">
        <authorList>
            <person name="de Groot N.N."/>
        </authorList>
    </citation>
    <scope>NUCLEOTIDE SEQUENCE</scope>
</reference>
<name>A0A1W1BBJ9_9ZZZZ</name>
<gene>
    <name evidence="3" type="ORF">MNB_SM-7-259</name>
</gene>
<organism evidence="3">
    <name type="scientific">hydrothermal vent metagenome</name>
    <dbReference type="NCBI Taxonomy" id="652676"/>
    <lineage>
        <taxon>unclassified sequences</taxon>
        <taxon>metagenomes</taxon>
        <taxon>ecological metagenomes</taxon>
    </lineage>
</organism>
<dbReference type="PANTHER" id="PTHR30160">
    <property type="entry name" value="TETRAACYLDISACCHARIDE 4'-KINASE-RELATED"/>
    <property type="match status" value="1"/>
</dbReference>
<evidence type="ECO:0000313" key="3">
    <source>
        <dbReference type="EMBL" id="SFV50961.1"/>
    </source>
</evidence>
<dbReference type="InterPro" id="IPR051199">
    <property type="entry name" value="LPS_LOS_Heptosyltrfase"/>
</dbReference>
<dbReference type="Pfam" id="PF01075">
    <property type="entry name" value="Glyco_transf_9"/>
    <property type="match status" value="1"/>
</dbReference>
<evidence type="ECO:0000256" key="1">
    <source>
        <dbReference type="ARBA" id="ARBA00022676"/>
    </source>
</evidence>
<dbReference type="PANTHER" id="PTHR30160:SF15">
    <property type="entry name" value="GLYCOSYLTRANSFERASE HI_0523-RELATED"/>
    <property type="match status" value="1"/>
</dbReference>
<dbReference type="EC" id="2.4.1.-" evidence="3"/>
<dbReference type="GO" id="GO:0008713">
    <property type="term" value="F:ADP-heptose-lipopolysaccharide heptosyltransferase activity"/>
    <property type="evidence" value="ECO:0007669"/>
    <property type="project" value="TreeGrafter"/>
</dbReference>
<dbReference type="EMBL" id="FPHB01000012">
    <property type="protein sequence ID" value="SFV50961.1"/>
    <property type="molecule type" value="Genomic_DNA"/>
</dbReference>
<dbReference type="InterPro" id="IPR002201">
    <property type="entry name" value="Glyco_trans_9"/>
</dbReference>
<dbReference type="GO" id="GO:0009244">
    <property type="term" value="P:lipopolysaccharide core region biosynthetic process"/>
    <property type="evidence" value="ECO:0007669"/>
    <property type="project" value="TreeGrafter"/>
</dbReference>
<dbReference type="AlphaFoldDB" id="A0A1W1BBJ9"/>
<protein>
    <submittedName>
        <fullName evidence="3">ADP-heptose--lipooligosaccharide heptosyltransferase II</fullName>
        <ecNumber evidence="3">2.4.1.-</ecNumber>
    </submittedName>
</protein>
<dbReference type="Gene3D" id="3.40.50.2000">
    <property type="entry name" value="Glycogen Phosphorylase B"/>
    <property type="match status" value="2"/>
</dbReference>
<dbReference type="GO" id="GO:0005829">
    <property type="term" value="C:cytosol"/>
    <property type="evidence" value="ECO:0007669"/>
    <property type="project" value="TreeGrafter"/>
</dbReference>
<dbReference type="CDD" id="cd03789">
    <property type="entry name" value="GT9_LPS_heptosyltransferase"/>
    <property type="match status" value="1"/>
</dbReference>
<sequence>MNILIVRNDKLGDFITALPSCEILKNYNPQNRIVVLVAPLNEELAKTCNFIDEVIVDRGESVFELAKKIKKHNIDASITLFSNTRVAIAQFLAGIKERIAPATKIAQIFYNKRIKQRRSQVKMAEFEYNLELVKVLFSDISLEYPKPLCVFNDAKEVYARFCKEYGITKEVIAFHPGFGGSSDANFSNEEYIEMIEAVLETDRYDVVLTFGPDEIALAEFFQNALKKNDVKFYISQKGIVNFAKIISGFKLFVSTSTGTYHLASLVGTTTLTFFADTLFASAKRWKSIGDEKLQKHLMLPEDEAGRKEKLKEAISFLAHY</sequence>
<proteinExistence type="predicted"/>